<organism evidence="1 2">
    <name type="scientific">Mizuhopecten yessoensis</name>
    <name type="common">Japanese scallop</name>
    <name type="synonym">Patinopecten yessoensis</name>
    <dbReference type="NCBI Taxonomy" id="6573"/>
    <lineage>
        <taxon>Eukaryota</taxon>
        <taxon>Metazoa</taxon>
        <taxon>Spiralia</taxon>
        <taxon>Lophotrochozoa</taxon>
        <taxon>Mollusca</taxon>
        <taxon>Bivalvia</taxon>
        <taxon>Autobranchia</taxon>
        <taxon>Pteriomorphia</taxon>
        <taxon>Pectinida</taxon>
        <taxon>Pectinoidea</taxon>
        <taxon>Pectinidae</taxon>
        <taxon>Mizuhopecten</taxon>
    </lineage>
</organism>
<reference evidence="1 2" key="1">
    <citation type="journal article" date="2017" name="Nat. Ecol. Evol.">
        <title>Scallop genome provides insights into evolution of bilaterian karyotype and development.</title>
        <authorList>
            <person name="Wang S."/>
            <person name="Zhang J."/>
            <person name="Jiao W."/>
            <person name="Li J."/>
            <person name="Xun X."/>
            <person name="Sun Y."/>
            <person name="Guo X."/>
            <person name="Huan P."/>
            <person name="Dong B."/>
            <person name="Zhang L."/>
            <person name="Hu X."/>
            <person name="Sun X."/>
            <person name="Wang J."/>
            <person name="Zhao C."/>
            <person name="Wang Y."/>
            <person name="Wang D."/>
            <person name="Huang X."/>
            <person name="Wang R."/>
            <person name="Lv J."/>
            <person name="Li Y."/>
            <person name="Zhang Z."/>
            <person name="Liu B."/>
            <person name="Lu W."/>
            <person name="Hui Y."/>
            <person name="Liang J."/>
            <person name="Zhou Z."/>
            <person name="Hou R."/>
            <person name="Li X."/>
            <person name="Liu Y."/>
            <person name="Li H."/>
            <person name="Ning X."/>
            <person name="Lin Y."/>
            <person name="Zhao L."/>
            <person name="Xing Q."/>
            <person name="Dou J."/>
            <person name="Li Y."/>
            <person name="Mao J."/>
            <person name="Guo H."/>
            <person name="Dou H."/>
            <person name="Li T."/>
            <person name="Mu C."/>
            <person name="Jiang W."/>
            <person name="Fu Q."/>
            <person name="Fu X."/>
            <person name="Miao Y."/>
            <person name="Liu J."/>
            <person name="Yu Q."/>
            <person name="Li R."/>
            <person name="Liao H."/>
            <person name="Li X."/>
            <person name="Kong Y."/>
            <person name="Jiang Z."/>
            <person name="Chourrout D."/>
            <person name="Li R."/>
            <person name="Bao Z."/>
        </authorList>
    </citation>
    <scope>NUCLEOTIDE SEQUENCE [LARGE SCALE GENOMIC DNA]</scope>
    <source>
        <strain evidence="1 2">PY_sf001</strain>
    </source>
</reference>
<dbReference type="AlphaFoldDB" id="A0A210QMB4"/>
<accession>A0A210QMB4</accession>
<dbReference type="PANTHER" id="PTHR16219:SF1">
    <property type="entry name" value="HAUS AUGMIN-LIKE COMPLEX SUBUNIT 4"/>
    <property type="match status" value="1"/>
</dbReference>
<dbReference type="PRINTS" id="PR02090">
    <property type="entry name" value="HAUSAUGMINL4"/>
</dbReference>
<evidence type="ECO:0000313" key="2">
    <source>
        <dbReference type="Proteomes" id="UP000242188"/>
    </source>
</evidence>
<dbReference type="GO" id="GO:0051011">
    <property type="term" value="F:microtubule minus-end binding"/>
    <property type="evidence" value="ECO:0007669"/>
    <property type="project" value="TreeGrafter"/>
</dbReference>
<dbReference type="InterPro" id="IPR026214">
    <property type="entry name" value="HAUS4_met"/>
</dbReference>
<proteinExistence type="predicted"/>
<name>A0A210QMB4_MIZYE</name>
<dbReference type="OrthoDB" id="661220at2759"/>
<dbReference type="EMBL" id="NEDP02002904">
    <property type="protein sequence ID" value="OWF49879.1"/>
    <property type="molecule type" value="Genomic_DNA"/>
</dbReference>
<dbReference type="GO" id="GO:0070652">
    <property type="term" value="C:HAUS complex"/>
    <property type="evidence" value="ECO:0007669"/>
    <property type="project" value="InterPro"/>
</dbReference>
<sequence length="374" mass="43363">MRYVDDDDCLMMDNNSADISDKLNTTLGIDLSAEDVQNQPEFCQLLSVLTNHISNEGVSTLVQKDLLQAEEELKHEKHSWLLQKILYHELEELLRDYDIKSQDTALSTEDRQFHTILQETLTRAEISDYLDCSPDPTSTDTLLGLSKTELSQQNPHRKHLPFIQQKLIPDIEKRLREKCDSLINFHQTGLEEDDVEPAFNPTTQLPALVESDKHQLQKTKAQLKTVKHNKDKQFWQYYKTLIDSLGVLEEVVAKHRFQNQTEQNTVTTEWLVGRCDGLCLKIRLLEMQVLCDTYTKDTVKALHSVRDHLDSNFRETDKEFHHVCQALRSYESVGMGFDELVEEFRKLKEEKDNKQWALTELHRGGDKQGTVAKP</sequence>
<dbReference type="GO" id="GO:0051225">
    <property type="term" value="P:spindle assembly"/>
    <property type="evidence" value="ECO:0007669"/>
    <property type="project" value="InterPro"/>
</dbReference>
<dbReference type="Proteomes" id="UP000242188">
    <property type="component" value="Unassembled WGS sequence"/>
</dbReference>
<comment type="caution">
    <text evidence="1">The sequence shown here is derived from an EMBL/GenBank/DDBJ whole genome shotgun (WGS) entry which is preliminary data.</text>
</comment>
<dbReference type="PANTHER" id="PTHR16219">
    <property type="entry name" value="AUGMIN SUBUNIT 4 FAMILY MEMBER"/>
    <property type="match status" value="1"/>
</dbReference>
<dbReference type="GO" id="GO:0007098">
    <property type="term" value="P:centrosome cycle"/>
    <property type="evidence" value="ECO:0007669"/>
    <property type="project" value="InterPro"/>
</dbReference>
<protein>
    <submittedName>
        <fullName evidence="1">HAUS augmin-like complex subunit 4</fullName>
    </submittedName>
</protein>
<dbReference type="InterPro" id="IPR029327">
    <property type="entry name" value="HAUS4"/>
</dbReference>
<evidence type="ECO:0000313" key="1">
    <source>
        <dbReference type="EMBL" id="OWF49879.1"/>
    </source>
</evidence>
<dbReference type="STRING" id="6573.A0A210QMB4"/>
<keyword evidence="2" id="KW-1185">Reference proteome</keyword>
<dbReference type="Pfam" id="PF14735">
    <property type="entry name" value="HAUS4"/>
    <property type="match status" value="1"/>
</dbReference>
<gene>
    <name evidence="1" type="ORF">KP79_PYT13509</name>
</gene>